<dbReference type="OrthoDB" id="8480612at2"/>
<dbReference type="EMBL" id="FOSL01000004">
    <property type="protein sequence ID" value="SFK24876.1"/>
    <property type="molecule type" value="Genomic_DNA"/>
</dbReference>
<accession>A0A1I3Y0X0</accession>
<feature type="compositionally biased region" description="Low complexity" evidence="1">
    <location>
        <begin position="56"/>
        <end position="69"/>
    </location>
</feature>
<dbReference type="Gene3D" id="1.20.5.340">
    <property type="match status" value="1"/>
</dbReference>
<dbReference type="AlphaFoldDB" id="A0A1I3Y0X0"/>
<evidence type="ECO:0000313" key="3">
    <source>
        <dbReference type="Proteomes" id="UP000323300"/>
    </source>
</evidence>
<name>A0A1I3Y0X0_9HYPH</name>
<keyword evidence="3" id="KW-1185">Reference proteome</keyword>
<reference evidence="2 3" key="1">
    <citation type="submission" date="2016-10" db="EMBL/GenBank/DDBJ databases">
        <authorList>
            <person name="Varghese N."/>
            <person name="Submissions S."/>
        </authorList>
    </citation>
    <scope>NUCLEOTIDE SEQUENCE [LARGE SCALE GENOMIC DNA]</scope>
    <source>
        <strain evidence="2 3">DSM 21822</strain>
    </source>
</reference>
<dbReference type="Gene3D" id="1.20.1270.70">
    <property type="entry name" value="Designed single chain three-helix bundle"/>
    <property type="match status" value="1"/>
</dbReference>
<organism evidence="2 3">
    <name type="scientific">Neomesorhizobium albiziae</name>
    <dbReference type="NCBI Taxonomy" id="335020"/>
    <lineage>
        <taxon>Bacteria</taxon>
        <taxon>Pseudomonadati</taxon>
        <taxon>Pseudomonadota</taxon>
        <taxon>Alphaproteobacteria</taxon>
        <taxon>Hyphomicrobiales</taxon>
        <taxon>Phyllobacteriaceae</taxon>
        <taxon>Neomesorhizobium</taxon>
    </lineage>
</organism>
<gene>
    <name evidence="2" type="ORF">SAMN04488498_10471</name>
</gene>
<evidence type="ECO:0000256" key="1">
    <source>
        <dbReference type="SAM" id="MobiDB-lite"/>
    </source>
</evidence>
<proteinExistence type="predicted"/>
<feature type="compositionally biased region" description="Basic residues" evidence="1">
    <location>
        <begin position="1"/>
        <end position="11"/>
    </location>
</feature>
<dbReference type="RefSeq" id="WP_149759761.1">
    <property type="nucleotide sequence ID" value="NZ_BSPE01000007.1"/>
</dbReference>
<protein>
    <submittedName>
        <fullName evidence="2">Uncharacterized conserved protein</fullName>
    </submittedName>
</protein>
<evidence type="ECO:0000313" key="2">
    <source>
        <dbReference type="EMBL" id="SFK24876.1"/>
    </source>
</evidence>
<feature type="region of interest" description="Disordered" evidence="1">
    <location>
        <begin position="1"/>
        <end position="125"/>
    </location>
</feature>
<sequence>MVKPPKIRHSKTQRDPVTIELEPGSVSRVSENPEAASISPETDAANEPVSAEDIQLAGLPGADAASSDADGAKESDWVSFDQPEKQTEDAASKPSSRSSAEFGRTETEQGAEATSSVPPVAPRQPRQSGFSGLVAGLLGGVIALTGVGGLQYAGLWPSSAPAADDAGQGAVMALQSEMTGLRDRIAELQSNAGSGVDVEGLRKSFDESTARVDGLSTTVEQVKTEVTALKSAVESGGAGENAGLQALQTKIAEIEKSIAALGQAEAGAAPADVSAIGDKLAAVETAVNAATTAASANDGRIGTIEKGLQTLEQSVTSLTGKVDAQASQPKVALAIAASALKTAVDAGGSIASEVEAFAAVAPDAPELADLRALAEKGVPSRTEIQSGSGAAVTAMVDAGRTVDENAGYFERLLSSAESLVKIRPVGPVEGTGVPEIAARLEAAIGDGDYAKAIAEYETLPEGPKAAGQAFMEQVRARLAAEQLVEKATAGALKA</sequence>
<dbReference type="Proteomes" id="UP000323300">
    <property type="component" value="Unassembled WGS sequence"/>
</dbReference>
<feature type="compositionally biased region" description="Basic and acidic residues" evidence="1">
    <location>
        <begin position="70"/>
        <end position="91"/>
    </location>
</feature>